<dbReference type="EMBL" id="PPTA01000012">
    <property type="protein sequence ID" value="TFA99846.1"/>
    <property type="molecule type" value="Genomic_DNA"/>
</dbReference>
<comment type="caution">
    <text evidence="1">The sequence shown here is derived from an EMBL/GenBank/DDBJ whole genome shotgun (WGS) entry which is preliminary data.</text>
</comment>
<sequence>MAPTQERMKNVCCVWRVGLLKITATWPANLEWLVFLRLSSFCQTCKDCRSILVEAEEDLVFYDLNEREENLGQSFVNPTNGRHVVEPVPYMQQGIYERDVPNPVIQVSPPVGWTTDKPEEAQKSYKKYQKGYIGNNAPVLLSPADLKHHSKKLAKGAFAFIGLNHEDYPDCYHAPLVDNFFRRNGDATALGFSIGKNSYRKGSS</sequence>
<dbReference type="GeneID" id="300579760"/>
<accession>A0ABY2GWD3</accession>
<keyword evidence="2" id="KW-1185">Reference proteome</keyword>
<protein>
    <submittedName>
        <fullName evidence="1">Uncharacterized protein</fullName>
    </submittedName>
</protein>
<evidence type="ECO:0000313" key="1">
    <source>
        <dbReference type="EMBL" id="TFA99846.1"/>
    </source>
</evidence>
<dbReference type="RefSeq" id="XP_073556048.1">
    <property type="nucleotide sequence ID" value="XM_073705310.1"/>
</dbReference>
<name>A0ABY2GWD3_9HYPO</name>
<proteinExistence type="predicted"/>
<evidence type="ECO:0000313" key="2">
    <source>
        <dbReference type="Proteomes" id="UP001642720"/>
    </source>
</evidence>
<organism evidence="1 2">
    <name type="scientific">Trichoderma ghanense</name>
    <dbReference type="NCBI Taxonomy" id="65468"/>
    <lineage>
        <taxon>Eukaryota</taxon>
        <taxon>Fungi</taxon>
        <taxon>Dikarya</taxon>
        <taxon>Ascomycota</taxon>
        <taxon>Pezizomycotina</taxon>
        <taxon>Sordariomycetes</taxon>
        <taxon>Hypocreomycetidae</taxon>
        <taxon>Hypocreales</taxon>
        <taxon>Hypocreaceae</taxon>
        <taxon>Trichoderma</taxon>
    </lineage>
</organism>
<gene>
    <name evidence="1" type="ORF">CCMA1212_008164</name>
</gene>
<reference evidence="1 2" key="1">
    <citation type="submission" date="2018-01" db="EMBL/GenBank/DDBJ databases">
        <title>Genome characterization of the sugarcane-associated fungus Trichoderma ghanense CCMA-1212 and their application in lignocelulose bioconversion.</title>
        <authorList>
            <person name="Steindorff A.S."/>
            <person name="Mendes T.D."/>
            <person name="Vilela E.S.D."/>
            <person name="Rodrigues D.S."/>
            <person name="Formighieri E.F."/>
            <person name="Melo I.S."/>
            <person name="Favaro L.C.L."/>
        </authorList>
    </citation>
    <scope>NUCLEOTIDE SEQUENCE [LARGE SCALE GENOMIC DNA]</scope>
    <source>
        <strain evidence="1 2">CCMA-1212</strain>
    </source>
</reference>
<dbReference type="Proteomes" id="UP001642720">
    <property type="component" value="Unassembled WGS sequence"/>
</dbReference>